<evidence type="ECO:0000256" key="1">
    <source>
        <dbReference type="SAM" id="MobiDB-lite"/>
    </source>
</evidence>
<comment type="caution">
    <text evidence="2">The sequence shown here is derived from an EMBL/GenBank/DDBJ whole genome shotgun (WGS) entry which is preliminary data.</text>
</comment>
<evidence type="ECO:0000313" key="2">
    <source>
        <dbReference type="EMBL" id="GFE24485.1"/>
    </source>
</evidence>
<sequence length="112" mass="12469">MVPQNCQQGLFKRPMCVFYGSIPEKCGQCGKSALQLRDQLLGEIREFISHYPVPLAAGTRPDAVQEITHRYLDPGGDAVGTGDWRPPVRLSRHHPESPRATAMPVQEFVTAR</sequence>
<reference evidence="2 3" key="1">
    <citation type="submission" date="2019-12" db="EMBL/GenBank/DDBJ databases">
        <title>Whole genome shotgun sequence of Streptomyces libani subsp. libani NBRC 13452.</title>
        <authorList>
            <person name="Ichikawa N."/>
            <person name="Kimura A."/>
            <person name="Kitahashi Y."/>
            <person name="Komaki H."/>
            <person name="Tamura T."/>
        </authorList>
    </citation>
    <scope>NUCLEOTIDE SEQUENCE [LARGE SCALE GENOMIC DNA]</scope>
    <source>
        <strain evidence="2 3">NBRC 13452</strain>
    </source>
</reference>
<evidence type="ECO:0000313" key="3">
    <source>
        <dbReference type="Proteomes" id="UP000429552"/>
    </source>
</evidence>
<protein>
    <submittedName>
        <fullName evidence="2">Uncharacterized protein</fullName>
    </submittedName>
</protein>
<name>A0A640TR14_STRNI</name>
<dbReference type="AlphaFoldDB" id="A0A640TR14"/>
<dbReference type="EMBL" id="BLIP01000001">
    <property type="protein sequence ID" value="GFE24485.1"/>
    <property type="molecule type" value="Genomic_DNA"/>
</dbReference>
<accession>A0A640TR14</accession>
<proteinExistence type="predicted"/>
<feature type="region of interest" description="Disordered" evidence="1">
    <location>
        <begin position="74"/>
        <end position="112"/>
    </location>
</feature>
<dbReference type="Proteomes" id="UP000429552">
    <property type="component" value="Unassembled WGS sequence"/>
</dbReference>
<organism evidence="2 3">
    <name type="scientific">Streptomyces nigrescens</name>
    <dbReference type="NCBI Taxonomy" id="1920"/>
    <lineage>
        <taxon>Bacteria</taxon>
        <taxon>Bacillati</taxon>
        <taxon>Actinomycetota</taxon>
        <taxon>Actinomycetes</taxon>
        <taxon>Kitasatosporales</taxon>
        <taxon>Streptomycetaceae</taxon>
        <taxon>Streptomyces</taxon>
    </lineage>
</organism>
<gene>
    <name evidence="2" type="ORF">Sliba_49380</name>
</gene>